<dbReference type="InterPro" id="IPR042070">
    <property type="entry name" value="PucR_C-HTH_sf"/>
</dbReference>
<comment type="caution">
    <text evidence="2">The sequence shown here is derived from an EMBL/GenBank/DDBJ whole genome shotgun (WGS) entry which is preliminary data.</text>
</comment>
<evidence type="ECO:0000313" key="3">
    <source>
        <dbReference type="Proteomes" id="UP000316612"/>
    </source>
</evidence>
<evidence type="ECO:0000259" key="1">
    <source>
        <dbReference type="Pfam" id="PF13556"/>
    </source>
</evidence>
<proteinExistence type="predicted"/>
<dbReference type="Pfam" id="PF13556">
    <property type="entry name" value="HTH_30"/>
    <property type="match status" value="1"/>
</dbReference>
<accession>A0A4Y4DMZ4</accession>
<dbReference type="EMBL" id="BJNY01000002">
    <property type="protein sequence ID" value="GED04980.1"/>
    <property type="molecule type" value="Genomic_DNA"/>
</dbReference>
<gene>
    <name evidence="2" type="ORF">AUR04nite_05120</name>
</gene>
<reference evidence="2 3" key="1">
    <citation type="submission" date="2019-06" db="EMBL/GenBank/DDBJ databases">
        <title>Whole genome shotgun sequence of Glutamicibacter uratoxydans NBRC 15515.</title>
        <authorList>
            <person name="Hosoyama A."/>
            <person name="Uohara A."/>
            <person name="Ohji S."/>
            <person name="Ichikawa N."/>
        </authorList>
    </citation>
    <scope>NUCLEOTIDE SEQUENCE [LARGE SCALE GENOMIC DNA]</scope>
    <source>
        <strain evidence="2 3">NBRC 15515</strain>
    </source>
</reference>
<keyword evidence="3" id="KW-1185">Reference proteome</keyword>
<dbReference type="AlphaFoldDB" id="A0A4Y4DMZ4"/>
<evidence type="ECO:0000313" key="2">
    <source>
        <dbReference type="EMBL" id="GED04980.1"/>
    </source>
</evidence>
<dbReference type="PANTHER" id="PTHR33744">
    <property type="entry name" value="CARBOHYDRATE DIACID REGULATOR"/>
    <property type="match status" value="1"/>
</dbReference>
<dbReference type="InterPro" id="IPR025736">
    <property type="entry name" value="PucR_C-HTH_dom"/>
</dbReference>
<dbReference type="Proteomes" id="UP000316612">
    <property type="component" value="Unassembled WGS sequence"/>
</dbReference>
<sequence length="416" mass="46704">MLLDDRARFIEIIEAFHDMSRATVVSKGPEAVVDFLDSPLAGQLSAMDFLRTTAELLNRPIVLEDELCAVLFQSGLDIEQMLRYPQSRLRSVGLQQESFELAGEQWIQRQVTVRGRRVGRILSPLWKETALLAVVLEKLSRTLEEKLPGRVDQLELLRQELLADSVAELRGKKRSSEKAALVRLSLYGMANAEEFIPVVLCFAEGQGGSEEQLLLIRRLRAAFRRKSIPAVVSHDLTQWPEAIGIVVAAEGLGAVPNLLQKIYQVVEDECSFDFWSMGVGDSVESLHAVANSGIDDAFRVARGALSIIGRHKKYYRAHDLGFRWIIQSLAATSEGIDFVRDQLEPLKSDPELLDFLEAYLNSNGNIAELSRSIHLSRPSTYARLRRLQEEFGLDLESADTRTSLHLALAMHRLMEI</sequence>
<dbReference type="InterPro" id="IPR051448">
    <property type="entry name" value="CdaR-like_regulators"/>
</dbReference>
<dbReference type="PANTHER" id="PTHR33744:SF1">
    <property type="entry name" value="DNA-BINDING TRANSCRIPTIONAL ACTIVATOR ADER"/>
    <property type="match status" value="1"/>
</dbReference>
<dbReference type="Gene3D" id="1.10.10.2840">
    <property type="entry name" value="PucR C-terminal helix-turn-helix domain"/>
    <property type="match status" value="1"/>
</dbReference>
<protein>
    <recommendedName>
        <fullName evidence="1">PucR C-terminal helix-turn-helix domain-containing protein</fullName>
    </recommendedName>
</protein>
<name>A0A4Y4DMZ4_GLUUR</name>
<feature type="domain" description="PucR C-terminal helix-turn-helix" evidence="1">
    <location>
        <begin position="352"/>
        <end position="409"/>
    </location>
</feature>
<organism evidence="2 3">
    <name type="scientific">Glutamicibacter uratoxydans</name>
    <name type="common">Arthrobacter uratoxydans</name>
    <dbReference type="NCBI Taxonomy" id="43667"/>
    <lineage>
        <taxon>Bacteria</taxon>
        <taxon>Bacillati</taxon>
        <taxon>Actinomycetota</taxon>
        <taxon>Actinomycetes</taxon>
        <taxon>Micrococcales</taxon>
        <taxon>Micrococcaceae</taxon>
        <taxon>Glutamicibacter</taxon>
    </lineage>
</organism>